<keyword evidence="7 8" id="KW-0472">Membrane</keyword>
<evidence type="ECO:0000256" key="3">
    <source>
        <dbReference type="ARBA" id="ARBA00022475"/>
    </source>
</evidence>
<gene>
    <name evidence="10" type="ORF">S01H1_59863</name>
</gene>
<dbReference type="Gene3D" id="1.20.81.30">
    <property type="entry name" value="Type II secretion system (T2SS), domain F"/>
    <property type="match status" value="1"/>
</dbReference>
<comment type="caution">
    <text evidence="10">The sequence shown here is derived from an EMBL/GenBank/DDBJ whole genome shotgun (WGS) entry which is preliminary data.</text>
</comment>
<dbReference type="EMBL" id="BARS01039178">
    <property type="protein sequence ID" value="GAG16093.1"/>
    <property type="molecule type" value="Genomic_DNA"/>
</dbReference>
<comment type="subcellular location">
    <subcellularLocation>
        <location evidence="1">Cell inner membrane</location>
        <topology evidence="1">Multi-pass membrane protein</topology>
    </subcellularLocation>
</comment>
<feature type="transmembrane region" description="Helical" evidence="8">
    <location>
        <begin position="62"/>
        <end position="83"/>
    </location>
</feature>
<evidence type="ECO:0000256" key="4">
    <source>
        <dbReference type="ARBA" id="ARBA00022519"/>
    </source>
</evidence>
<evidence type="ECO:0000256" key="2">
    <source>
        <dbReference type="ARBA" id="ARBA00005745"/>
    </source>
</evidence>
<keyword evidence="5 8" id="KW-0812">Transmembrane</keyword>
<dbReference type="GO" id="GO:0015628">
    <property type="term" value="P:protein secretion by the type II secretion system"/>
    <property type="evidence" value="ECO:0007669"/>
    <property type="project" value="TreeGrafter"/>
</dbReference>
<evidence type="ECO:0000256" key="5">
    <source>
        <dbReference type="ARBA" id="ARBA00022692"/>
    </source>
</evidence>
<dbReference type="InterPro" id="IPR018076">
    <property type="entry name" value="T2SS_GspF_dom"/>
</dbReference>
<protein>
    <recommendedName>
        <fullName evidence="9">Type II secretion system protein GspF domain-containing protein</fullName>
    </recommendedName>
</protein>
<evidence type="ECO:0000256" key="6">
    <source>
        <dbReference type="ARBA" id="ARBA00022989"/>
    </source>
</evidence>
<evidence type="ECO:0000313" key="10">
    <source>
        <dbReference type="EMBL" id="GAG16093.1"/>
    </source>
</evidence>
<feature type="non-terminal residue" evidence="10">
    <location>
        <position position="1"/>
    </location>
</feature>
<organism evidence="10">
    <name type="scientific">marine sediment metagenome</name>
    <dbReference type="NCBI Taxonomy" id="412755"/>
    <lineage>
        <taxon>unclassified sequences</taxon>
        <taxon>metagenomes</taxon>
        <taxon>ecological metagenomes</taxon>
    </lineage>
</organism>
<evidence type="ECO:0000256" key="1">
    <source>
        <dbReference type="ARBA" id="ARBA00004429"/>
    </source>
</evidence>
<keyword evidence="4" id="KW-0997">Cell inner membrane</keyword>
<dbReference type="PANTHER" id="PTHR30012:SF7">
    <property type="entry name" value="PROTEIN TRANSPORT PROTEIN HOFC HOMOLOG"/>
    <property type="match status" value="1"/>
</dbReference>
<keyword evidence="6 8" id="KW-1133">Transmembrane helix</keyword>
<feature type="domain" description="Type II secretion system protein GspF" evidence="9">
    <location>
        <begin position="2"/>
        <end position="81"/>
    </location>
</feature>
<dbReference type="AlphaFoldDB" id="X0VUH3"/>
<evidence type="ECO:0000259" key="9">
    <source>
        <dbReference type="Pfam" id="PF00482"/>
    </source>
</evidence>
<dbReference type="PANTHER" id="PTHR30012">
    <property type="entry name" value="GENERAL SECRETION PATHWAY PROTEIN"/>
    <property type="match status" value="1"/>
</dbReference>
<name>X0VUH3_9ZZZZ</name>
<dbReference type="InterPro" id="IPR042094">
    <property type="entry name" value="T2SS_GspF_sf"/>
</dbReference>
<accession>X0VUH3</accession>
<keyword evidence="3" id="KW-1003">Cell membrane</keyword>
<comment type="similarity">
    <text evidence="2">Belongs to the GSP F family.</text>
</comment>
<proteinExistence type="inferred from homology"/>
<dbReference type="Pfam" id="PF00482">
    <property type="entry name" value="T2SSF"/>
    <property type="match status" value="1"/>
</dbReference>
<reference evidence="10" key="1">
    <citation type="journal article" date="2014" name="Front. Microbiol.">
        <title>High frequency of phylogenetically diverse reductive dehalogenase-homologous genes in deep subseafloor sedimentary metagenomes.</title>
        <authorList>
            <person name="Kawai M."/>
            <person name="Futagami T."/>
            <person name="Toyoda A."/>
            <person name="Takaki Y."/>
            <person name="Nishi S."/>
            <person name="Hori S."/>
            <person name="Arai W."/>
            <person name="Tsubouchi T."/>
            <person name="Morono Y."/>
            <person name="Uchiyama I."/>
            <person name="Ito T."/>
            <person name="Fujiyama A."/>
            <person name="Inagaki F."/>
            <person name="Takami H."/>
        </authorList>
    </citation>
    <scope>NUCLEOTIDE SEQUENCE</scope>
    <source>
        <strain evidence="10">Expedition CK06-06</strain>
    </source>
</reference>
<evidence type="ECO:0000256" key="7">
    <source>
        <dbReference type="ARBA" id="ARBA00023136"/>
    </source>
</evidence>
<evidence type="ECO:0000256" key="8">
    <source>
        <dbReference type="SAM" id="Phobius"/>
    </source>
</evidence>
<sequence>EKGEPLSSAMLTQTVFPIMLVRMLQAGEKTGKIDEMMDSIADFYEDEVETMLAGLTSLLEPLLMVFLGVVIGGIVLCMFLPIFKMGEVVGQG</sequence>
<dbReference type="GO" id="GO:0005886">
    <property type="term" value="C:plasma membrane"/>
    <property type="evidence" value="ECO:0007669"/>
    <property type="project" value="UniProtKB-SubCell"/>
</dbReference>
<dbReference type="InterPro" id="IPR003004">
    <property type="entry name" value="GspF/PilC"/>
</dbReference>